<dbReference type="Gene3D" id="3.90.1660.10">
    <property type="entry name" value="CofE-like domain"/>
    <property type="match status" value="1"/>
</dbReference>
<keyword evidence="7" id="KW-0464">Manganese</keyword>
<keyword evidence="2" id="KW-0479">Metal-binding</keyword>
<evidence type="ECO:0000256" key="7">
    <source>
        <dbReference type="ARBA" id="ARBA00023211"/>
    </source>
</evidence>
<dbReference type="SUPFAM" id="SSF144010">
    <property type="entry name" value="CofE-like"/>
    <property type="match status" value="1"/>
</dbReference>
<proteinExistence type="predicted"/>
<evidence type="ECO:0000256" key="2">
    <source>
        <dbReference type="ARBA" id="ARBA00022723"/>
    </source>
</evidence>
<keyword evidence="4" id="KW-0460">Magnesium</keyword>
<protein>
    <submittedName>
        <fullName evidence="9">Coenzyme F420:L-glutamate ligase</fullName>
        <ecNumber evidence="9">6.3.2.31</ecNumber>
        <ecNumber evidence="9">6.3.2.34</ecNumber>
    </submittedName>
</protein>
<keyword evidence="10" id="KW-1185">Reference proteome</keyword>
<dbReference type="GO" id="GO:0052618">
    <property type="term" value="F:coenzyme F420-0:L-glutamate ligase activity"/>
    <property type="evidence" value="ECO:0007669"/>
    <property type="project" value="UniProtKB-EC"/>
</dbReference>
<dbReference type="PANTHER" id="PTHR47917:SF1">
    <property type="entry name" value="COENZYME F420:L-GLUTAMATE LIGASE"/>
    <property type="match status" value="1"/>
</dbReference>
<dbReference type="KEGG" id="nfn:NFRAN_3105"/>
<dbReference type="GO" id="GO:0046872">
    <property type="term" value="F:metal ion binding"/>
    <property type="evidence" value="ECO:0007669"/>
    <property type="project" value="UniProtKB-KW"/>
</dbReference>
<dbReference type="GO" id="GO:0052619">
    <property type="term" value="F:coenzyme F420-1:gamma-L-glutamate ligase activity"/>
    <property type="evidence" value="ECO:0007669"/>
    <property type="project" value="UniProtKB-EC"/>
</dbReference>
<dbReference type="Gene3D" id="3.30.1330.100">
    <property type="entry name" value="CofE-like"/>
    <property type="match status" value="1"/>
</dbReference>
<evidence type="ECO:0000256" key="5">
    <source>
        <dbReference type="ARBA" id="ARBA00022958"/>
    </source>
</evidence>
<dbReference type="PANTHER" id="PTHR47917">
    <property type="match status" value="1"/>
</dbReference>
<dbReference type="RefSeq" id="WP_134485372.1">
    <property type="nucleotide sequence ID" value="NZ_LR216287.1"/>
</dbReference>
<gene>
    <name evidence="9" type="primary">cofE</name>
    <name evidence="9" type="ORF">NFRAN_3105</name>
</gene>
<dbReference type="EC" id="6.3.2.31" evidence="9"/>
<keyword evidence="6" id="KW-0342">GTP-binding</keyword>
<evidence type="ECO:0000256" key="6">
    <source>
        <dbReference type="ARBA" id="ARBA00023134"/>
    </source>
</evidence>
<dbReference type="InterPro" id="IPR002847">
    <property type="entry name" value="F420-0_gamma-glut_ligase-dom"/>
</dbReference>
<evidence type="ECO:0000259" key="8">
    <source>
        <dbReference type="Pfam" id="PF01996"/>
    </source>
</evidence>
<sequence length="256" mass="28670">MLSIIPIGVDADIISGQDLSEIIVRSIKLSKLEIEEYDILVIAQKIISKSEGRMIDIASIFPSKKALELARVHDKDPRLIQLILNESKKIIRLSKKHAITQTKHGFVCANAGIDQSNVSKDPRYVLLLPQDPDSSARKIRKRMFELTKKNVSVIISDTFGRPFRNGQTNVAIGISGISPLRSYIGNTDQYGRELRVTEIAIADEIASAAELVMEKALKVPVAIVRGYKYKFIQSEDETKPSIDVLIRKEKDDLFLN</sequence>
<evidence type="ECO:0000256" key="1">
    <source>
        <dbReference type="ARBA" id="ARBA00022598"/>
    </source>
</evidence>
<keyword evidence="1 9" id="KW-0436">Ligase</keyword>
<keyword evidence="5" id="KW-0630">Potassium</keyword>
<dbReference type="Proteomes" id="UP000294299">
    <property type="component" value="Chromosome NFRAN"/>
</dbReference>
<evidence type="ECO:0000256" key="3">
    <source>
        <dbReference type="ARBA" id="ARBA00022741"/>
    </source>
</evidence>
<dbReference type="NCBIfam" id="TIGR01916">
    <property type="entry name" value="F420_cofE"/>
    <property type="match status" value="1"/>
</dbReference>
<dbReference type="AlphaFoldDB" id="A0A484ICB9"/>
<dbReference type="InterPro" id="IPR008225">
    <property type="entry name" value="F420-0_g-glutamyl_ligase"/>
</dbReference>
<reference evidence="9 10" key="1">
    <citation type="submission" date="2019-02" db="EMBL/GenBank/DDBJ databases">
        <authorList>
            <person name="Lehtovirta-Morley E L."/>
        </authorList>
    </citation>
    <scope>NUCLEOTIDE SEQUENCE [LARGE SCALE GENOMIC DNA]</scope>
    <source>
        <strain evidence="9">NFRAN1</strain>
    </source>
</reference>
<accession>A0A484ICB9</accession>
<dbReference type="OrthoDB" id="11383at2157"/>
<keyword evidence="3" id="KW-0547">Nucleotide-binding</keyword>
<dbReference type="GeneID" id="39422199"/>
<name>A0A484ICB9_9ARCH</name>
<organism evidence="9 10">
    <name type="scientific">Candidatus Nitrosocosmicus franklandianus</name>
    <dbReference type="NCBI Taxonomy" id="1798806"/>
    <lineage>
        <taxon>Archaea</taxon>
        <taxon>Nitrososphaerota</taxon>
        <taxon>Nitrososphaeria</taxon>
        <taxon>Nitrososphaerales</taxon>
        <taxon>Nitrososphaeraceae</taxon>
        <taxon>Candidatus Nitrosocosmicus</taxon>
    </lineage>
</organism>
<dbReference type="GO" id="GO:0005525">
    <property type="term" value="F:GTP binding"/>
    <property type="evidence" value="ECO:0007669"/>
    <property type="project" value="UniProtKB-KW"/>
</dbReference>
<feature type="domain" description="Coenzyme F420:L-glutamate ligase-like" evidence="8">
    <location>
        <begin position="13"/>
        <end position="226"/>
    </location>
</feature>
<dbReference type="EMBL" id="LR216287">
    <property type="protein sequence ID" value="VFJ15423.1"/>
    <property type="molecule type" value="Genomic_DNA"/>
</dbReference>
<dbReference type="EC" id="6.3.2.34" evidence="9"/>
<evidence type="ECO:0000313" key="9">
    <source>
        <dbReference type="EMBL" id="VFJ15423.1"/>
    </source>
</evidence>
<evidence type="ECO:0000256" key="4">
    <source>
        <dbReference type="ARBA" id="ARBA00022842"/>
    </source>
</evidence>
<evidence type="ECO:0000313" key="10">
    <source>
        <dbReference type="Proteomes" id="UP000294299"/>
    </source>
</evidence>
<dbReference type="Pfam" id="PF01996">
    <property type="entry name" value="F420_ligase"/>
    <property type="match status" value="1"/>
</dbReference>